<sequence length="142" mass="15268">MATHHRPEACLDATNTLNHALDGPVGGRRHRIADVPEPSSAAKTSAGCRGRSGGVLGTEEIEVQSMWWVKMAVEGDSSSLSHRSKPPRRALYLRAYDTPFVSLSLYLLSATFNAAEATNTAARMCNNIAECRRTGVTSLAVL</sequence>
<name>A0ABQ0KY40_MYCCL</name>
<evidence type="ECO:0000313" key="3">
    <source>
        <dbReference type="Proteomes" id="UP000815677"/>
    </source>
</evidence>
<organism evidence="2 3">
    <name type="scientific">Mycena chlorophos</name>
    <name type="common">Agaric fungus</name>
    <name type="synonym">Agaricus chlorophos</name>
    <dbReference type="NCBI Taxonomy" id="658473"/>
    <lineage>
        <taxon>Eukaryota</taxon>
        <taxon>Fungi</taxon>
        <taxon>Dikarya</taxon>
        <taxon>Basidiomycota</taxon>
        <taxon>Agaricomycotina</taxon>
        <taxon>Agaricomycetes</taxon>
        <taxon>Agaricomycetidae</taxon>
        <taxon>Agaricales</taxon>
        <taxon>Marasmiineae</taxon>
        <taxon>Mycenaceae</taxon>
        <taxon>Mycena</taxon>
    </lineage>
</organism>
<dbReference type="EMBL" id="DF839378">
    <property type="protein sequence ID" value="GAT43865.1"/>
    <property type="molecule type" value="Genomic_DNA"/>
</dbReference>
<keyword evidence="3" id="KW-1185">Reference proteome</keyword>
<reference evidence="2" key="1">
    <citation type="submission" date="2014-09" db="EMBL/GenBank/DDBJ databases">
        <title>Genome sequence of the luminous mushroom Mycena chlorophos for searching fungal bioluminescence genes.</title>
        <authorList>
            <person name="Tanaka Y."/>
            <person name="Kasuga D."/>
            <person name="Oba Y."/>
            <person name="Hase S."/>
            <person name="Sato K."/>
            <person name="Oba Y."/>
            <person name="Sakakibara Y."/>
        </authorList>
    </citation>
    <scope>NUCLEOTIDE SEQUENCE</scope>
</reference>
<dbReference type="Proteomes" id="UP000815677">
    <property type="component" value="Unassembled WGS sequence"/>
</dbReference>
<feature type="region of interest" description="Disordered" evidence="1">
    <location>
        <begin position="21"/>
        <end position="49"/>
    </location>
</feature>
<accession>A0ABQ0KY40</accession>
<gene>
    <name evidence="2" type="ORF">MCHLO_01529</name>
</gene>
<evidence type="ECO:0000313" key="2">
    <source>
        <dbReference type="EMBL" id="GAT43865.1"/>
    </source>
</evidence>
<proteinExistence type="predicted"/>
<protein>
    <submittedName>
        <fullName evidence="2">Uncharacterized protein</fullName>
    </submittedName>
</protein>
<evidence type="ECO:0000256" key="1">
    <source>
        <dbReference type="SAM" id="MobiDB-lite"/>
    </source>
</evidence>